<protein>
    <recommendedName>
        <fullName evidence="2">histidine kinase</fullName>
        <ecNumber evidence="2">2.7.13.3</ecNumber>
    </recommendedName>
</protein>
<evidence type="ECO:0000259" key="9">
    <source>
        <dbReference type="PROSITE" id="PS50110"/>
    </source>
</evidence>
<feature type="modified residue" description="4-aspartylphosphate" evidence="8">
    <location>
        <position position="537"/>
    </location>
</feature>
<evidence type="ECO:0000256" key="7">
    <source>
        <dbReference type="ARBA" id="ARBA00022840"/>
    </source>
</evidence>
<proteinExistence type="predicted"/>
<dbReference type="EMBL" id="JACDXX010000014">
    <property type="protein sequence ID" value="MCB5411253.1"/>
    <property type="molecule type" value="Genomic_DNA"/>
</dbReference>
<dbReference type="InterPro" id="IPR000014">
    <property type="entry name" value="PAS"/>
</dbReference>
<dbReference type="InterPro" id="IPR035965">
    <property type="entry name" value="PAS-like_dom_sf"/>
</dbReference>
<dbReference type="Proteomes" id="UP001198571">
    <property type="component" value="Unassembled WGS sequence"/>
</dbReference>
<keyword evidence="5" id="KW-0547">Nucleotide-binding</keyword>
<dbReference type="SMART" id="SM00448">
    <property type="entry name" value="REC"/>
    <property type="match status" value="2"/>
</dbReference>
<dbReference type="SUPFAM" id="SSF55785">
    <property type="entry name" value="PYP-like sensor domain (PAS domain)"/>
    <property type="match status" value="1"/>
</dbReference>
<dbReference type="SMART" id="SM00911">
    <property type="entry name" value="HWE_HK"/>
    <property type="match status" value="1"/>
</dbReference>
<dbReference type="PANTHER" id="PTHR41523">
    <property type="entry name" value="TWO-COMPONENT SYSTEM SENSOR PROTEIN"/>
    <property type="match status" value="1"/>
</dbReference>
<name>A0ABS8CPY6_9RHOB</name>
<keyword evidence="7" id="KW-0067">ATP-binding</keyword>
<dbReference type="Pfam" id="PF07536">
    <property type="entry name" value="HWE_HK"/>
    <property type="match status" value="1"/>
</dbReference>
<sequence length="608" mass="66304">MSERAIRFLLVDDLPENLLALEALLQRDGLEIHKAHSASEALELMLQYDFRLAFVDVQMPGTNGYELAELMRGTELTREIPIIFVTAADQSEIRDFQGYEAGGVDFIFKPIDPVILRSKAEIFYRLASQANNLERQRDELREIAQARDLAIASLRAHADNSPLALIECDARLNVVSWSGGAERIFGVAPAKAIGRALAEAGCFPHDSLELFADWISSAGSQARHSAETVANGASGTINCEIYGSVVLDPAQGRPSLSLQILETTERHEAEKVRSLLVGELNHRIKNTLANVQAIMRQTLRTSSTLAGFNERFSGRLQSLARAHSILSDVTWSRASLGQLIEDQCAAGTLDRDRLELSGPEIALSPEVTLRLALILHELATNAAKYGALSRSSGRVHLSWTVRQSALQLSWRETGGPPVIAPVQLGFGSTLIESGVGDGEVAVSWQPEGVLWTIGIHSGFTVDMSQLSQQSDPDPATACHAEGFGACRVLLVEDEPLIAMDITDVLEDHGAQVVRLATSLEEALLAARTLDFDLALLDGNLRGAPVDVVAQTLRLRSIPFCFVSGYNREHLPRNFQDVPLLTKPVDPMRLIETLRQMRGLPAANARRAG</sequence>
<dbReference type="InterPro" id="IPR036890">
    <property type="entry name" value="HATPase_C_sf"/>
</dbReference>
<keyword evidence="4" id="KW-0808">Transferase</keyword>
<dbReference type="SMART" id="SM00091">
    <property type="entry name" value="PAS"/>
    <property type="match status" value="1"/>
</dbReference>
<accession>A0ABS8CPY6</accession>
<comment type="caution">
    <text evidence="10">The sequence shown here is derived from an EMBL/GenBank/DDBJ whole genome shotgun (WGS) entry which is preliminary data.</text>
</comment>
<feature type="modified residue" description="4-aspartylphosphate" evidence="8">
    <location>
        <position position="56"/>
    </location>
</feature>
<keyword evidence="6" id="KW-0418">Kinase</keyword>
<evidence type="ECO:0000256" key="5">
    <source>
        <dbReference type="ARBA" id="ARBA00022741"/>
    </source>
</evidence>
<evidence type="ECO:0000256" key="2">
    <source>
        <dbReference type="ARBA" id="ARBA00012438"/>
    </source>
</evidence>
<gene>
    <name evidence="10" type="ORF">H0485_14770</name>
</gene>
<dbReference type="NCBIfam" id="TIGR00229">
    <property type="entry name" value="sensory_box"/>
    <property type="match status" value="1"/>
</dbReference>
<feature type="domain" description="Response regulatory" evidence="9">
    <location>
        <begin position="7"/>
        <end position="124"/>
    </location>
</feature>
<reference evidence="10 11" key="1">
    <citation type="submission" date="2020-07" db="EMBL/GenBank/DDBJ databases">
        <title>Pseudogemmobacter sp. nov., isolated from poultry manure in Taiwan.</title>
        <authorList>
            <person name="Lin S.-Y."/>
            <person name="Tang Y.-S."/>
            <person name="Young C.-C."/>
        </authorList>
    </citation>
    <scope>NUCLEOTIDE SEQUENCE [LARGE SCALE GENOMIC DNA]</scope>
    <source>
        <strain evidence="10 11">CC-YST710</strain>
    </source>
</reference>
<evidence type="ECO:0000256" key="3">
    <source>
        <dbReference type="ARBA" id="ARBA00022553"/>
    </source>
</evidence>
<comment type="catalytic activity">
    <reaction evidence="1">
        <text>ATP + protein L-histidine = ADP + protein N-phospho-L-histidine.</text>
        <dbReference type="EC" id="2.7.13.3"/>
    </reaction>
</comment>
<dbReference type="InterPro" id="IPR011006">
    <property type="entry name" value="CheY-like_superfamily"/>
</dbReference>
<dbReference type="PANTHER" id="PTHR41523:SF7">
    <property type="entry name" value="HISTIDINE KINASE"/>
    <property type="match status" value="1"/>
</dbReference>
<dbReference type="Pfam" id="PF00072">
    <property type="entry name" value="Response_reg"/>
    <property type="match status" value="2"/>
</dbReference>
<dbReference type="Gene3D" id="3.30.450.20">
    <property type="entry name" value="PAS domain"/>
    <property type="match status" value="1"/>
</dbReference>
<dbReference type="InterPro" id="IPR011102">
    <property type="entry name" value="Sig_transdc_His_kinase_HWE"/>
</dbReference>
<evidence type="ECO:0000256" key="6">
    <source>
        <dbReference type="ARBA" id="ARBA00022777"/>
    </source>
</evidence>
<dbReference type="SUPFAM" id="SSF52172">
    <property type="entry name" value="CheY-like"/>
    <property type="match status" value="2"/>
</dbReference>
<feature type="domain" description="Response regulatory" evidence="9">
    <location>
        <begin position="487"/>
        <end position="597"/>
    </location>
</feature>
<dbReference type="InterPro" id="IPR001789">
    <property type="entry name" value="Sig_transdc_resp-reg_receiver"/>
</dbReference>
<keyword evidence="3 8" id="KW-0597">Phosphoprotein</keyword>
<keyword evidence="11" id="KW-1185">Reference proteome</keyword>
<dbReference type="EC" id="2.7.13.3" evidence="2"/>
<evidence type="ECO:0000256" key="8">
    <source>
        <dbReference type="PROSITE-ProRule" id="PRU00169"/>
    </source>
</evidence>
<evidence type="ECO:0000313" key="11">
    <source>
        <dbReference type="Proteomes" id="UP001198571"/>
    </source>
</evidence>
<organism evidence="10 11">
    <name type="scientific">Pseudogemmobacter faecipullorum</name>
    <dbReference type="NCBI Taxonomy" id="2755041"/>
    <lineage>
        <taxon>Bacteria</taxon>
        <taxon>Pseudomonadati</taxon>
        <taxon>Pseudomonadota</taxon>
        <taxon>Alphaproteobacteria</taxon>
        <taxon>Rhodobacterales</taxon>
        <taxon>Paracoccaceae</taxon>
        <taxon>Pseudogemmobacter</taxon>
    </lineage>
</organism>
<dbReference type="Gene3D" id="3.40.50.2300">
    <property type="match status" value="2"/>
</dbReference>
<evidence type="ECO:0000256" key="4">
    <source>
        <dbReference type="ARBA" id="ARBA00022679"/>
    </source>
</evidence>
<dbReference type="Gene3D" id="3.30.565.10">
    <property type="entry name" value="Histidine kinase-like ATPase, C-terminal domain"/>
    <property type="match status" value="1"/>
</dbReference>
<evidence type="ECO:0000313" key="10">
    <source>
        <dbReference type="EMBL" id="MCB5411253.1"/>
    </source>
</evidence>
<evidence type="ECO:0000256" key="1">
    <source>
        <dbReference type="ARBA" id="ARBA00000085"/>
    </source>
</evidence>
<dbReference type="PROSITE" id="PS50110">
    <property type="entry name" value="RESPONSE_REGULATORY"/>
    <property type="match status" value="2"/>
</dbReference>